<organism evidence="2 3">
    <name type="scientific">Ridgeia piscesae</name>
    <name type="common">Tubeworm</name>
    <dbReference type="NCBI Taxonomy" id="27915"/>
    <lineage>
        <taxon>Eukaryota</taxon>
        <taxon>Metazoa</taxon>
        <taxon>Spiralia</taxon>
        <taxon>Lophotrochozoa</taxon>
        <taxon>Annelida</taxon>
        <taxon>Polychaeta</taxon>
        <taxon>Sedentaria</taxon>
        <taxon>Canalipalpata</taxon>
        <taxon>Sabellida</taxon>
        <taxon>Siboglinidae</taxon>
        <taxon>Ridgeia</taxon>
    </lineage>
</organism>
<evidence type="ECO:0000313" key="2">
    <source>
        <dbReference type="EMBL" id="KAK2191209.1"/>
    </source>
</evidence>
<dbReference type="AlphaFoldDB" id="A0AAD9PAM4"/>
<gene>
    <name evidence="2" type="ORF">NP493_57g06072</name>
</gene>
<keyword evidence="1" id="KW-1133">Transmembrane helix</keyword>
<feature type="transmembrane region" description="Helical" evidence="1">
    <location>
        <begin position="21"/>
        <end position="39"/>
    </location>
</feature>
<dbReference type="EMBL" id="JAODUO010000057">
    <property type="protein sequence ID" value="KAK2191209.1"/>
    <property type="molecule type" value="Genomic_DNA"/>
</dbReference>
<reference evidence="2" key="1">
    <citation type="journal article" date="2023" name="Mol. Biol. Evol.">
        <title>Third-Generation Sequencing Reveals the Adaptive Role of the Epigenome in Three Deep-Sea Polychaetes.</title>
        <authorList>
            <person name="Perez M."/>
            <person name="Aroh O."/>
            <person name="Sun Y."/>
            <person name="Lan Y."/>
            <person name="Juniper S.K."/>
            <person name="Young C.R."/>
            <person name="Angers B."/>
            <person name="Qian P.Y."/>
        </authorList>
    </citation>
    <scope>NUCLEOTIDE SEQUENCE</scope>
    <source>
        <strain evidence="2">R07B-5</strain>
    </source>
</reference>
<dbReference type="PANTHER" id="PTHR32026:SF10">
    <property type="entry name" value="METHYLTRANSFERASE-LIKE PROTEIN 24-RELATED"/>
    <property type="match status" value="1"/>
</dbReference>
<dbReference type="InterPro" id="IPR026913">
    <property type="entry name" value="METTL24"/>
</dbReference>
<dbReference type="Proteomes" id="UP001209878">
    <property type="component" value="Unassembled WGS sequence"/>
</dbReference>
<evidence type="ECO:0000256" key="1">
    <source>
        <dbReference type="SAM" id="Phobius"/>
    </source>
</evidence>
<keyword evidence="3" id="KW-1185">Reference proteome</keyword>
<dbReference type="PANTHER" id="PTHR32026">
    <property type="entry name" value="METHYLTRANSFERASE-LIKE PROTEIN 24"/>
    <property type="match status" value="1"/>
</dbReference>
<comment type="caution">
    <text evidence="2">The sequence shown here is derived from an EMBL/GenBank/DDBJ whole genome shotgun (WGS) entry which is preliminary data.</text>
</comment>
<keyword evidence="1" id="KW-0812">Transmembrane</keyword>
<evidence type="ECO:0000313" key="3">
    <source>
        <dbReference type="Proteomes" id="UP001209878"/>
    </source>
</evidence>
<sequence length="527" mass="59879">MVQTGSRPCAGRHILRRRKNCALVIGVIVIMTCTVLQMLQDNAAYTPLRPLSCAKDEARRLLKFITHYNYACNVTVQAFNHTQWQICTDHDAGLDLEGKDTDKIVYSFGPEDDYSIEKMLALNYSYNVFVISDRRVPDAVRHTNNTYVITTAIAANDPADFSRNSYGQRTVNDVMKSLHHVRLDIVRLESLGSDSSMWEVLHHMILDNVLVQVKQLHITMRIDKLDEDYLYSWYRVVYDLFYKQGLWLYHTASSDSLCLQVTMMESCVYYMSFVRNPGSHIFVLQPPADFGTAAMEENRLMTHISSPTVVCKRRIIGGREDESLQFTSAQQPQWQVCADSRYELFKKPCVILRYRMQNDHVLDQKFIQEGCSVHTFVLSGRHGPGTGDTAGLMYRVHSHLPHNSATGGGLSRNMLLSSGDTFRLLSELGDITLVEVDVAPARQWTVITSLLDSGLLTNVSQVVTHIVLPDAVRGRHPTVLRSCYSELRRLEAQGFGIFYSNSEDYLQSRFGENCCFQLGFLKVKLVT</sequence>
<protein>
    <submittedName>
        <fullName evidence="2">Uncharacterized protein</fullName>
    </submittedName>
</protein>
<keyword evidence="1" id="KW-0472">Membrane</keyword>
<accession>A0AAD9PAM4</accession>
<name>A0AAD9PAM4_RIDPI</name>
<proteinExistence type="predicted"/>